<dbReference type="STRING" id="93759.A0A1R3IHM9"/>
<evidence type="ECO:0008006" key="3">
    <source>
        <dbReference type="Google" id="ProtNLM"/>
    </source>
</evidence>
<dbReference type="AlphaFoldDB" id="A0A1R3IHM9"/>
<evidence type="ECO:0000313" key="2">
    <source>
        <dbReference type="Proteomes" id="UP000187203"/>
    </source>
</evidence>
<evidence type="ECO:0000313" key="1">
    <source>
        <dbReference type="EMBL" id="OMO82074.1"/>
    </source>
</evidence>
<organism evidence="1 2">
    <name type="scientific">Corchorus olitorius</name>
    <dbReference type="NCBI Taxonomy" id="93759"/>
    <lineage>
        <taxon>Eukaryota</taxon>
        <taxon>Viridiplantae</taxon>
        <taxon>Streptophyta</taxon>
        <taxon>Embryophyta</taxon>
        <taxon>Tracheophyta</taxon>
        <taxon>Spermatophyta</taxon>
        <taxon>Magnoliopsida</taxon>
        <taxon>eudicotyledons</taxon>
        <taxon>Gunneridae</taxon>
        <taxon>Pentapetalae</taxon>
        <taxon>rosids</taxon>
        <taxon>malvids</taxon>
        <taxon>Malvales</taxon>
        <taxon>Malvaceae</taxon>
        <taxon>Grewioideae</taxon>
        <taxon>Apeibeae</taxon>
        <taxon>Corchorus</taxon>
    </lineage>
</organism>
<dbReference type="PANTHER" id="PTHR33052">
    <property type="entry name" value="DUF4228 DOMAIN PROTEIN-RELATED"/>
    <property type="match status" value="1"/>
</dbReference>
<sequence length="225" mass="25494">MGNYISSITCRPTSDMAGKVVLWDGSVQEFNWPLTAAELMLEHPQQVVVELHAAVKEKRPIPLPADQKLDMRKVYVMVPVKRGKPTTLSSDEARRVLLSANSVLRSKSLLTSSKFLPLFSKICPANLEDIVGHKFPLQKKENIVCETTNDDDHQEVRCLMEFNLPESIEGRPEYLNRQYSGKGWKPTLDTIKEKKIEKKRKTTLCDQTGSKLPPDIPLDLPTILR</sequence>
<dbReference type="Pfam" id="PF14009">
    <property type="entry name" value="PADRE"/>
    <property type="match status" value="1"/>
</dbReference>
<dbReference type="OrthoDB" id="1921976at2759"/>
<accession>A0A1R3IHM9</accession>
<keyword evidence="2" id="KW-1185">Reference proteome</keyword>
<protein>
    <recommendedName>
        <fullName evidence="3">Multidrug resistance protein ABC transporter family protein</fullName>
    </recommendedName>
</protein>
<dbReference type="InterPro" id="IPR025322">
    <property type="entry name" value="PADRE_dom"/>
</dbReference>
<dbReference type="Proteomes" id="UP000187203">
    <property type="component" value="Unassembled WGS sequence"/>
</dbReference>
<name>A0A1R3IHM9_9ROSI</name>
<dbReference type="EMBL" id="AWUE01018176">
    <property type="protein sequence ID" value="OMO82074.1"/>
    <property type="molecule type" value="Genomic_DNA"/>
</dbReference>
<comment type="caution">
    <text evidence="1">The sequence shown here is derived from an EMBL/GenBank/DDBJ whole genome shotgun (WGS) entry which is preliminary data.</text>
</comment>
<reference evidence="2" key="1">
    <citation type="submission" date="2013-09" db="EMBL/GenBank/DDBJ databases">
        <title>Corchorus olitorius genome sequencing.</title>
        <authorList>
            <person name="Alam M."/>
            <person name="Haque M.S."/>
            <person name="Islam M.S."/>
            <person name="Emdad E.M."/>
            <person name="Islam M.M."/>
            <person name="Ahmed B."/>
            <person name="Halim A."/>
            <person name="Hossen Q.M.M."/>
            <person name="Hossain M.Z."/>
            <person name="Ahmed R."/>
            <person name="Khan M.M."/>
            <person name="Islam R."/>
            <person name="Rashid M.M."/>
            <person name="Khan S.A."/>
            <person name="Rahman M.S."/>
            <person name="Alam M."/>
            <person name="Yahiya A.S."/>
            <person name="Khan M.S."/>
            <person name="Azam M.S."/>
            <person name="Haque T."/>
            <person name="Lashkar M.Z.H."/>
            <person name="Akhand A.I."/>
            <person name="Morshed G."/>
            <person name="Roy S."/>
            <person name="Uddin K.S."/>
            <person name="Rabeya T."/>
            <person name="Hossain A.S."/>
            <person name="Chowdhury A."/>
            <person name="Snigdha A.R."/>
            <person name="Mortoza M.S."/>
            <person name="Matin S.A."/>
            <person name="Hoque S.M.E."/>
            <person name="Islam M.K."/>
            <person name="Roy D.K."/>
            <person name="Haider R."/>
            <person name="Moosa M.M."/>
            <person name="Elias S.M."/>
            <person name="Hasan A.M."/>
            <person name="Jahan S."/>
            <person name="Shafiuddin M."/>
            <person name="Mahmood N."/>
            <person name="Shommy N.S."/>
        </authorList>
    </citation>
    <scope>NUCLEOTIDE SEQUENCE [LARGE SCALE GENOMIC DNA]</scope>
    <source>
        <strain evidence="2">cv. O-4</strain>
    </source>
</reference>
<gene>
    <name evidence="1" type="ORF">COLO4_23247</name>
</gene>
<proteinExistence type="predicted"/>